<keyword evidence="6" id="KW-0819">tRNA processing</keyword>
<dbReference type="GO" id="GO:0016491">
    <property type="term" value="F:oxidoreductase activity"/>
    <property type="evidence" value="ECO:0007669"/>
    <property type="project" value="UniProtKB-KW"/>
</dbReference>
<dbReference type="GO" id="GO:0032259">
    <property type="term" value="P:methylation"/>
    <property type="evidence" value="ECO:0007669"/>
    <property type="project" value="UniProtKB-KW"/>
</dbReference>
<keyword evidence="1" id="KW-0963">Cytoplasm</keyword>
<evidence type="ECO:0000256" key="4">
    <source>
        <dbReference type="ARBA" id="ARBA00022679"/>
    </source>
</evidence>
<evidence type="ECO:0000259" key="10">
    <source>
        <dbReference type="Pfam" id="PF01266"/>
    </source>
</evidence>
<reference evidence="12" key="1">
    <citation type="submission" date="2017-02" db="EMBL/GenBank/DDBJ databases">
        <authorList>
            <person name="Varghese N."/>
            <person name="Submissions S."/>
        </authorList>
    </citation>
    <scope>NUCLEOTIDE SEQUENCE [LARGE SCALE GENOMIC DNA]</scope>
    <source>
        <strain evidence="12">DSM 22270</strain>
    </source>
</reference>
<keyword evidence="2" id="KW-0489">Methyltransferase</keyword>
<dbReference type="RefSeq" id="WP_082215439.1">
    <property type="nucleotide sequence ID" value="NZ_FUZA01000003.1"/>
</dbReference>
<evidence type="ECO:0000256" key="3">
    <source>
        <dbReference type="ARBA" id="ARBA00022630"/>
    </source>
</evidence>
<protein>
    <submittedName>
        <fullName evidence="11">Glycine/D-amino acid oxidase</fullName>
    </submittedName>
</protein>
<keyword evidence="8" id="KW-0560">Oxidoreductase</keyword>
<evidence type="ECO:0000313" key="12">
    <source>
        <dbReference type="Proteomes" id="UP000190897"/>
    </source>
</evidence>
<evidence type="ECO:0000256" key="6">
    <source>
        <dbReference type="ARBA" id="ARBA00022694"/>
    </source>
</evidence>
<dbReference type="PANTHER" id="PTHR13847">
    <property type="entry name" value="SARCOSINE DEHYDROGENASE-RELATED"/>
    <property type="match status" value="1"/>
</dbReference>
<keyword evidence="3" id="KW-0285">Flavoprotein</keyword>
<gene>
    <name evidence="11" type="ORF">SAMN05660293_02883</name>
</gene>
<dbReference type="OrthoDB" id="214253at2"/>
<dbReference type="InterPro" id="IPR036188">
    <property type="entry name" value="FAD/NAD-bd_sf"/>
</dbReference>
<dbReference type="Gene3D" id="3.50.50.60">
    <property type="entry name" value="FAD/NAD(P)-binding domain"/>
    <property type="match status" value="1"/>
</dbReference>
<dbReference type="InterPro" id="IPR006076">
    <property type="entry name" value="FAD-dep_OxRdtase"/>
</dbReference>
<dbReference type="EMBL" id="FUZA01000003">
    <property type="protein sequence ID" value="SKB92545.1"/>
    <property type="molecule type" value="Genomic_DNA"/>
</dbReference>
<evidence type="ECO:0000256" key="8">
    <source>
        <dbReference type="ARBA" id="ARBA00023002"/>
    </source>
</evidence>
<name>A0A1T5F8Q1_9BACT</name>
<dbReference type="Gene3D" id="3.30.9.10">
    <property type="entry name" value="D-Amino Acid Oxidase, subunit A, domain 2"/>
    <property type="match status" value="1"/>
</dbReference>
<organism evidence="11 12">
    <name type="scientific">Dyadobacter psychrophilus</name>
    <dbReference type="NCBI Taxonomy" id="651661"/>
    <lineage>
        <taxon>Bacteria</taxon>
        <taxon>Pseudomonadati</taxon>
        <taxon>Bacteroidota</taxon>
        <taxon>Cytophagia</taxon>
        <taxon>Cytophagales</taxon>
        <taxon>Spirosomataceae</taxon>
        <taxon>Dyadobacter</taxon>
    </lineage>
</organism>
<dbReference type="Proteomes" id="UP000190897">
    <property type="component" value="Unassembled WGS sequence"/>
</dbReference>
<dbReference type="GO" id="GO:0008033">
    <property type="term" value="P:tRNA processing"/>
    <property type="evidence" value="ECO:0007669"/>
    <property type="project" value="UniProtKB-KW"/>
</dbReference>
<keyword evidence="12" id="KW-1185">Reference proteome</keyword>
<evidence type="ECO:0000313" key="11">
    <source>
        <dbReference type="EMBL" id="SKB92545.1"/>
    </source>
</evidence>
<evidence type="ECO:0000256" key="7">
    <source>
        <dbReference type="ARBA" id="ARBA00022827"/>
    </source>
</evidence>
<keyword evidence="5" id="KW-0949">S-adenosyl-L-methionine</keyword>
<dbReference type="PANTHER" id="PTHR13847:SF283">
    <property type="entry name" value="TRNA 5-METHYLAMINOMETHYL-2-THIOURIDINE BIOSYNTHESIS BIFUNCTIONAL PROTEIN MNMC"/>
    <property type="match status" value="1"/>
</dbReference>
<evidence type="ECO:0000256" key="5">
    <source>
        <dbReference type="ARBA" id="ARBA00022691"/>
    </source>
</evidence>
<feature type="domain" description="FAD dependent oxidoreductase" evidence="10">
    <location>
        <begin position="7"/>
        <end position="333"/>
    </location>
</feature>
<keyword evidence="9" id="KW-0511">Multifunctional enzyme</keyword>
<keyword evidence="7" id="KW-0274">FAD</keyword>
<dbReference type="AlphaFoldDB" id="A0A1T5F8Q1"/>
<proteinExistence type="predicted"/>
<dbReference type="Pfam" id="PF01266">
    <property type="entry name" value="DAO"/>
    <property type="match status" value="1"/>
</dbReference>
<evidence type="ECO:0000256" key="1">
    <source>
        <dbReference type="ARBA" id="ARBA00022490"/>
    </source>
</evidence>
<dbReference type="SUPFAM" id="SSF54373">
    <property type="entry name" value="FAD-linked reductases, C-terminal domain"/>
    <property type="match status" value="1"/>
</dbReference>
<dbReference type="GO" id="GO:0005737">
    <property type="term" value="C:cytoplasm"/>
    <property type="evidence" value="ECO:0007669"/>
    <property type="project" value="TreeGrafter"/>
</dbReference>
<evidence type="ECO:0000256" key="9">
    <source>
        <dbReference type="ARBA" id="ARBA00023268"/>
    </source>
</evidence>
<evidence type="ECO:0000256" key="2">
    <source>
        <dbReference type="ARBA" id="ARBA00022603"/>
    </source>
</evidence>
<dbReference type="STRING" id="651661.SAMN05660293_02883"/>
<dbReference type="GO" id="GO:0008168">
    <property type="term" value="F:methyltransferase activity"/>
    <property type="evidence" value="ECO:0007669"/>
    <property type="project" value="UniProtKB-KW"/>
</dbReference>
<sequence length="356" mass="40122">MEQHDYDYLIVGQGIAGTSLAMHLLDLGKKILIVNDSGAPSSSQVAAGIFNPLTGKKLVKTWLADDLFPYAKGFYAYLEAIFGQQIVHQAPIYRPFRSIAEQNTYLAQSADPKIASYIKQDGDLADLSNYIHADFGGLEVIKSGWIDLPVLLEQSRNYFLEYDLLVDEQFDVNALSVSKEAVVWKEKTFGKLVLCQGFKALENGFFNWLPFTPVKGQILEIETEVALPNYIVNQGIFMFPVSEKVSRVGATYSWDPLDWEPTKEATEELKEKLDTLLKIPYRIRSEVAGIRPSVRDRRPLIGVHPDYDNVAIFNGLGTKGVTLAPFFANELAQHLENGKELNPLVNIQRYFSLYFR</sequence>
<keyword evidence="4" id="KW-0808">Transferase</keyword>
<dbReference type="SUPFAM" id="SSF51971">
    <property type="entry name" value="Nucleotide-binding domain"/>
    <property type="match status" value="1"/>
</dbReference>
<accession>A0A1T5F8Q1</accession>